<dbReference type="EMBL" id="CAJPDS010000026">
    <property type="protein sequence ID" value="CAF9920619.1"/>
    <property type="molecule type" value="Genomic_DNA"/>
</dbReference>
<evidence type="ECO:0000259" key="1">
    <source>
        <dbReference type="Pfam" id="PF24160"/>
    </source>
</evidence>
<dbReference type="OrthoDB" id="364779at2759"/>
<protein>
    <recommendedName>
        <fullName evidence="1">Root UVB sensitive protein C-terminal domain-containing protein</fullName>
    </recommendedName>
</protein>
<dbReference type="Proteomes" id="UP000664521">
    <property type="component" value="Unassembled WGS sequence"/>
</dbReference>
<dbReference type="PANTHER" id="PTHR12770:SF31">
    <property type="entry name" value="RUS FAMILY MEMBER 1"/>
    <property type="match status" value="1"/>
</dbReference>
<comment type="caution">
    <text evidence="2">The sequence shown here is derived from an EMBL/GenBank/DDBJ whole genome shotgun (WGS) entry which is preliminary data.</text>
</comment>
<dbReference type="AlphaFoldDB" id="A0A8H3INY1"/>
<evidence type="ECO:0000313" key="2">
    <source>
        <dbReference type="EMBL" id="CAF9920619.1"/>
    </source>
</evidence>
<name>A0A8H3INY1_9LECA</name>
<keyword evidence="3" id="KW-1185">Reference proteome</keyword>
<reference evidence="2" key="1">
    <citation type="submission" date="2021-03" db="EMBL/GenBank/DDBJ databases">
        <authorList>
            <person name="Tagirdzhanova G."/>
        </authorList>
    </citation>
    <scope>NUCLEOTIDE SEQUENCE</scope>
</reference>
<evidence type="ECO:0000313" key="3">
    <source>
        <dbReference type="Proteomes" id="UP000664521"/>
    </source>
</evidence>
<dbReference type="Pfam" id="PF24160">
    <property type="entry name" value="UVB_sens_C"/>
    <property type="match status" value="1"/>
</dbReference>
<feature type="domain" description="Root UVB sensitive protein C-terminal" evidence="1">
    <location>
        <begin position="51"/>
        <end position="182"/>
    </location>
</feature>
<organism evidence="2 3">
    <name type="scientific">Heterodermia speciosa</name>
    <dbReference type="NCBI Taxonomy" id="116794"/>
    <lineage>
        <taxon>Eukaryota</taxon>
        <taxon>Fungi</taxon>
        <taxon>Dikarya</taxon>
        <taxon>Ascomycota</taxon>
        <taxon>Pezizomycotina</taxon>
        <taxon>Lecanoromycetes</taxon>
        <taxon>OSLEUM clade</taxon>
        <taxon>Lecanoromycetidae</taxon>
        <taxon>Caliciales</taxon>
        <taxon>Physciaceae</taxon>
        <taxon>Heterodermia</taxon>
    </lineage>
</organism>
<dbReference type="PANTHER" id="PTHR12770">
    <property type="entry name" value="RUS1 FAMILY PROTEIN C16ORF58"/>
    <property type="match status" value="1"/>
</dbReference>
<dbReference type="InterPro" id="IPR006968">
    <property type="entry name" value="RUS_fam"/>
</dbReference>
<dbReference type="InterPro" id="IPR055412">
    <property type="entry name" value="UVB_sens_C"/>
</dbReference>
<accession>A0A8H3INY1</accession>
<sequence length="200" mass="22684">MHTINRQRANILFSAFMDHDKVLNPEQVSGQERIFEWDGVLRWKGSTAFAKARIGVSLQTLLSSMAPPHASTGSTSDPNWRLTKLFEAFAREQYLLWYDVRCRMAYIVLKSEATPSDSLKAWTQALVVAHRLDINHQYATGARDDLIFEILETTLVDHSKQWEHLIERLVTAGWDVDVSNLETVSGTRIHVTQIASATST</sequence>
<gene>
    <name evidence="2" type="ORF">HETSPECPRED_004316</name>
</gene>
<proteinExistence type="predicted"/>